<dbReference type="InterPro" id="IPR014044">
    <property type="entry name" value="CAP_dom"/>
</dbReference>
<feature type="domain" description="SCP" evidence="4">
    <location>
        <begin position="23"/>
        <end position="212"/>
    </location>
</feature>
<evidence type="ECO:0000259" key="4">
    <source>
        <dbReference type="SMART" id="SM00198"/>
    </source>
</evidence>
<dbReference type="InterPro" id="IPR001283">
    <property type="entry name" value="CRISP-related"/>
</dbReference>
<organism evidence="5 6">
    <name type="scientific">Clytia hemisphaerica</name>
    <dbReference type="NCBI Taxonomy" id="252671"/>
    <lineage>
        <taxon>Eukaryota</taxon>
        <taxon>Metazoa</taxon>
        <taxon>Cnidaria</taxon>
        <taxon>Hydrozoa</taxon>
        <taxon>Hydroidolina</taxon>
        <taxon>Leptothecata</taxon>
        <taxon>Obeliida</taxon>
        <taxon>Clytiidae</taxon>
        <taxon>Clytia</taxon>
    </lineage>
</organism>
<sequence>MKFLLVYILLGYVAVFVKSHNEFTPEGCLLVHNELRALHKDTLSVEYDAELEKSAEQSANFVKATGGGEDTRPTRVLPKRRRRHVEDIDKNVHIESWDGDIYYPDTSFTPQGTGESIHKMCCRTAPHCPREFFHGLLFPPSAEGVVRDFYNEEMKSYDFASGKKKAQFYTQIKHFTNIVWKKTSKIGCFQTKMDSNNCVYTVIHYKEKGSEGTPEIFKENVGVLLDSEEDSTNIVLIFLIVFFIVLFLVLVILCYCCRDRLSEKYYEIKIKTDTMKAEQELETDSTAFWWLKIFKKRRRTVKRPTRARSTKTHQSLRDRNISIEVVHTVKPQRSIKQPHRARGQSTLPKF</sequence>
<dbReference type="EnsemblMetazoa" id="CLYHEMT025023.1">
    <property type="protein sequence ID" value="CLYHEMP025023.1"/>
    <property type="gene ID" value="CLYHEMG025023"/>
</dbReference>
<dbReference type="SMART" id="SM00198">
    <property type="entry name" value="SCP"/>
    <property type="match status" value="1"/>
</dbReference>
<name>A0A7M5XLC8_9CNID</name>
<evidence type="ECO:0000256" key="2">
    <source>
        <dbReference type="SAM" id="Phobius"/>
    </source>
</evidence>
<dbReference type="Proteomes" id="UP000594262">
    <property type="component" value="Unplaced"/>
</dbReference>
<protein>
    <recommendedName>
        <fullName evidence="4">SCP domain-containing protein</fullName>
    </recommendedName>
</protein>
<keyword evidence="2" id="KW-1133">Transmembrane helix</keyword>
<proteinExistence type="predicted"/>
<feature type="chain" id="PRO_5029682894" description="SCP domain-containing protein" evidence="3">
    <location>
        <begin position="20"/>
        <end position="350"/>
    </location>
</feature>
<feature type="transmembrane region" description="Helical" evidence="2">
    <location>
        <begin position="234"/>
        <end position="256"/>
    </location>
</feature>
<keyword evidence="3" id="KW-0732">Signal</keyword>
<keyword evidence="2" id="KW-0812">Transmembrane</keyword>
<dbReference type="Gene3D" id="3.40.33.10">
    <property type="entry name" value="CAP"/>
    <property type="match status" value="1"/>
</dbReference>
<dbReference type="AlphaFoldDB" id="A0A7M5XLC8"/>
<reference evidence="5" key="1">
    <citation type="submission" date="2021-01" db="UniProtKB">
        <authorList>
            <consortium name="EnsemblMetazoa"/>
        </authorList>
    </citation>
    <scope>IDENTIFICATION</scope>
</reference>
<keyword evidence="2" id="KW-0472">Membrane</keyword>
<keyword evidence="6" id="KW-1185">Reference proteome</keyword>
<dbReference type="InterPro" id="IPR035940">
    <property type="entry name" value="CAP_sf"/>
</dbReference>
<evidence type="ECO:0000256" key="3">
    <source>
        <dbReference type="SAM" id="SignalP"/>
    </source>
</evidence>
<dbReference type="Pfam" id="PF00188">
    <property type="entry name" value="CAP"/>
    <property type="match status" value="1"/>
</dbReference>
<dbReference type="OrthoDB" id="337038at2759"/>
<evidence type="ECO:0000313" key="6">
    <source>
        <dbReference type="Proteomes" id="UP000594262"/>
    </source>
</evidence>
<feature type="region of interest" description="Disordered" evidence="1">
    <location>
        <begin position="331"/>
        <end position="350"/>
    </location>
</feature>
<feature type="signal peptide" evidence="3">
    <location>
        <begin position="1"/>
        <end position="19"/>
    </location>
</feature>
<evidence type="ECO:0000256" key="1">
    <source>
        <dbReference type="SAM" id="MobiDB-lite"/>
    </source>
</evidence>
<dbReference type="SUPFAM" id="SSF55797">
    <property type="entry name" value="PR-1-like"/>
    <property type="match status" value="1"/>
</dbReference>
<evidence type="ECO:0000313" key="5">
    <source>
        <dbReference type="EnsemblMetazoa" id="CLYHEMP025023.1"/>
    </source>
</evidence>
<accession>A0A7M5XLC8</accession>
<dbReference type="PANTHER" id="PTHR10334">
    <property type="entry name" value="CYSTEINE-RICH SECRETORY PROTEIN-RELATED"/>
    <property type="match status" value="1"/>
</dbReference>